<reference evidence="2" key="2">
    <citation type="submission" date="2018-05" db="EMBL/GenBank/DDBJ databases">
        <title>OpunRS2 (Oryza punctata Reference Sequence Version 2).</title>
        <authorList>
            <person name="Zhang J."/>
            <person name="Kudrna D."/>
            <person name="Lee S."/>
            <person name="Talag J."/>
            <person name="Welchert J."/>
            <person name="Wing R.A."/>
        </authorList>
    </citation>
    <scope>NUCLEOTIDE SEQUENCE [LARGE SCALE GENOMIC DNA]</scope>
</reference>
<evidence type="ECO:0000256" key="1">
    <source>
        <dbReference type="SAM" id="Phobius"/>
    </source>
</evidence>
<dbReference type="HOGENOM" id="CLU_1404499_0_0_1"/>
<keyword evidence="3" id="KW-1185">Reference proteome</keyword>
<dbReference type="Gramene" id="OPUNC11G10730.1">
    <property type="protein sequence ID" value="OPUNC11G10730.1"/>
    <property type="gene ID" value="OPUNC11G10730"/>
</dbReference>
<keyword evidence="1" id="KW-0472">Membrane</keyword>
<keyword evidence="1" id="KW-0812">Transmembrane</keyword>
<sequence length="194" mass="21772">MHQPLEPTEQYKTLETEIRCSAPQLWIPSDPRLIVGGDAVRFLIAAVPPPPVCNPIYKITNHISENRSNQPASTDLFDRYALIVRSSLLRLRSSSEAPVYPVVATAVAFLFPLFFAILESSLMGERMSARSRRGGMAALRRWVAWLFGVWREEARRDGHPDGATLWSVCQDPGSIWPKSERCFKIEAGSYLTGI</sequence>
<dbReference type="EnsemblPlants" id="OPUNC11G10730.1">
    <property type="protein sequence ID" value="OPUNC11G10730.1"/>
    <property type="gene ID" value="OPUNC11G10730"/>
</dbReference>
<dbReference type="AlphaFoldDB" id="A0A0E0MF84"/>
<protein>
    <submittedName>
        <fullName evidence="2">Uncharacterized protein</fullName>
    </submittedName>
</protein>
<evidence type="ECO:0000313" key="2">
    <source>
        <dbReference type="EnsemblPlants" id="OPUNC11G10730.1"/>
    </source>
</evidence>
<proteinExistence type="predicted"/>
<name>A0A0E0MF84_ORYPU</name>
<reference evidence="2" key="1">
    <citation type="submission" date="2015-04" db="UniProtKB">
        <authorList>
            <consortium name="EnsemblPlants"/>
        </authorList>
    </citation>
    <scope>IDENTIFICATION</scope>
</reference>
<evidence type="ECO:0000313" key="3">
    <source>
        <dbReference type="Proteomes" id="UP000026962"/>
    </source>
</evidence>
<organism evidence="2">
    <name type="scientific">Oryza punctata</name>
    <name type="common">Red rice</name>
    <dbReference type="NCBI Taxonomy" id="4537"/>
    <lineage>
        <taxon>Eukaryota</taxon>
        <taxon>Viridiplantae</taxon>
        <taxon>Streptophyta</taxon>
        <taxon>Embryophyta</taxon>
        <taxon>Tracheophyta</taxon>
        <taxon>Spermatophyta</taxon>
        <taxon>Magnoliopsida</taxon>
        <taxon>Liliopsida</taxon>
        <taxon>Poales</taxon>
        <taxon>Poaceae</taxon>
        <taxon>BOP clade</taxon>
        <taxon>Oryzoideae</taxon>
        <taxon>Oryzeae</taxon>
        <taxon>Oryzinae</taxon>
        <taxon>Oryza</taxon>
    </lineage>
</organism>
<feature type="transmembrane region" description="Helical" evidence="1">
    <location>
        <begin position="99"/>
        <end position="118"/>
    </location>
</feature>
<dbReference type="Proteomes" id="UP000026962">
    <property type="component" value="Chromosome 11"/>
</dbReference>
<accession>A0A0E0MF84</accession>
<keyword evidence="1" id="KW-1133">Transmembrane helix</keyword>